<gene>
    <name evidence="5" type="ORF">TPSB3V08_LOCUS1077</name>
</gene>
<dbReference type="GO" id="GO:0008061">
    <property type="term" value="F:chitin binding"/>
    <property type="evidence" value="ECO:0007669"/>
    <property type="project" value="InterPro"/>
</dbReference>
<accession>A0A7R9CIT8</accession>
<dbReference type="InterPro" id="IPR011583">
    <property type="entry name" value="Chitinase_II/V-like_cat"/>
</dbReference>
<dbReference type="AlphaFoldDB" id="A0A7R9CIT8"/>
<dbReference type="Gene3D" id="3.10.50.10">
    <property type="match status" value="2"/>
</dbReference>
<dbReference type="GO" id="GO:0005975">
    <property type="term" value="P:carbohydrate metabolic process"/>
    <property type="evidence" value="ECO:0007669"/>
    <property type="project" value="InterPro"/>
</dbReference>
<feature type="domain" description="GH18" evidence="4">
    <location>
        <begin position="111"/>
        <end position="566"/>
    </location>
</feature>
<organism evidence="5">
    <name type="scientific">Timema poppense</name>
    <name type="common">Walking stick</name>
    <dbReference type="NCBI Taxonomy" id="170557"/>
    <lineage>
        <taxon>Eukaryota</taxon>
        <taxon>Metazoa</taxon>
        <taxon>Ecdysozoa</taxon>
        <taxon>Arthropoda</taxon>
        <taxon>Hexapoda</taxon>
        <taxon>Insecta</taxon>
        <taxon>Pterygota</taxon>
        <taxon>Neoptera</taxon>
        <taxon>Polyneoptera</taxon>
        <taxon>Phasmatodea</taxon>
        <taxon>Timematodea</taxon>
        <taxon>Timematoidea</taxon>
        <taxon>Timematidae</taxon>
        <taxon>Timema</taxon>
    </lineage>
</organism>
<keyword evidence="2 3" id="KW-0326">Glycosidase</keyword>
<dbReference type="SUPFAM" id="SSF51445">
    <property type="entry name" value="(Trans)glycosidases"/>
    <property type="match status" value="1"/>
</dbReference>
<evidence type="ECO:0000313" key="5">
    <source>
        <dbReference type="EMBL" id="CAD7397292.1"/>
    </source>
</evidence>
<keyword evidence="1 3" id="KW-0378">Hydrolase</keyword>
<dbReference type="InterPro" id="IPR017853">
    <property type="entry name" value="GH"/>
</dbReference>
<dbReference type="GO" id="GO:0006032">
    <property type="term" value="P:chitin catabolic process"/>
    <property type="evidence" value="ECO:0007669"/>
    <property type="project" value="TreeGrafter"/>
</dbReference>
<evidence type="ECO:0000256" key="1">
    <source>
        <dbReference type="ARBA" id="ARBA00022801"/>
    </source>
</evidence>
<evidence type="ECO:0000259" key="4">
    <source>
        <dbReference type="PROSITE" id="PS51910"/>
    </source>
</evidence>
<dbReference type="InterPro" id="IPR001223">
    <property type="entry name" value="Glyco_hydro18_cat"/>
</dbReference>
<dbReference type="Pfam" id="PF00704">
    <property type="entry name" value="Glyco_hydro_18"/>
    <property type="match status" value="1"/>
</dbReference>
<dbReference type="PANTHER" id="PTHR11177">
    <property type="entry name" value="CHITINASE"/>
    <property type="match status" value="1"/>
</dbReference>
<protein>
    <recommendedName>
        <fullName evidence="4">GH18 domain-containing protein</fullName>
    </recommendedName>
</protein>
<dbReference type="GO" id="GO:0005576">
    <property type="term" value="C:extracellular region"/>
    <property type="evidence" value="ECO:0007669"/>
    <property type="project" value="TreeGrafter"/>
</dbReference>
<evidence type="ECO:0000256" key="2">
    <source>
        <dbReference type="ARBA" id="ARBA00023295"/>
    </source>
</evidence>
<dbReference type="PANTHER" id="PTHR11177:SF403">
    <property type="entry name" value="CHITINASE 2-RELATED"/>
    <property type="match status" value="1"/>
</dbReference>
<dbReference type="PROSITE" id="PS51910">
    <property type="entry name" value="GH18_2"/>
    <property type="match status" value="1"/>
</dbReference>
<sequence length="611" mass="68553">MILVLVRSMTQYLESRQSLVLGWLRLYSARTQRIFPQHGAARINDRDTYFHDKPHALLSPYSGRPQHRPCIRALVFPRLKVHRPVGQYRTSGDSVCSAALESKVKRPPHDRAVVCYVAAWAGYRKSRGAFTLEDLDPALCTHLVYAFAGLNITSNSIYSLDPYHDLEDNYGKGSYKKMTDMRIRYPYLKVTLAIGGWNEGSTNYSIMASSPSRRQVFVKSVVEFLQKYGFDGLDLDWEFPGKRGGGPEDKQNFVSLVKLTTDVFEKLPDQIMYPYAEPYYLQKHVLAAVTSDSQNVAALGASQDTIDLAYDIPALSKDLDFIHAMCYDYHGTWDKRTGANAPLRAMDPNDKLNVEFSIKYFLKLGVPPNKLIMGVPLYGRTFFVEGLTEVTSLGDPAQEKGFQGPYTREDGFMGYNEELGRLNLEEADRGRVENYLGKTTPSSPDRDSNLDLPILGSQAQHKTSALTNYTTEICEELNANKSSWKQFWDEKSVTPFAVNGNQVIAYDNERSIAEKVKFAIKNKLGGIMVWSVDTDDFHGDCYEKDDNAIAASYPLMRAINKAVFVSQREQANEVITQEEKDAANKKESVNSSSGTALGSLGLCLALIFFGL</sequence>
<dbReference type="Gene3D" id="3.20.20.80">
    <property type="entry name" value="Glycosidases"/>
    <property type="match status" value="2"/>
</dbReference>
<name>A0A7R9CIT8_TIMPO</name>
<dbReference type="SUPFAM" id="SSF54556">
    <property type="entry name" value="Chitinase insertion domain"/>
    <property type="match status" value="1"/>
</dbReference>
<dbReference type="InterPro" id="IPR001579">
    <property type="entry name" value="Glyco_hydro_18_chit_AS"/>
</dbReference>
<dbReference type="SMART" id="SM00636">
    <property type="entry name" value="Glyco_18"/>
    <property type="match status" value="1"/>
</dbReference>
<dbReference type="InterPro" id="IPR029070">
    <property type="entry name" value="Chitinase_insertion_sf"/>
</dbReference>
<reference evidence="5" key="1">
    <citation type="submission" date="2020-11" db="EMBL/GenBank/DDBJ databases">
        <authorList>
            <person name="Tran Van P."/>
        </authorList>
    </citation>
    <scope>NUCLEOTIDE SEQUENCE</scope>
</reference>
<evidence type="ECO:0000256" key="3">
    <source>
        <dbReference type="RuleBase" id="RU000489"/>
    </source>
</evidence>
<dbReference type="EMBL" id="OD000366">
    <property type="protein sequence ID" value="CAD7397292.1"/>
    <property type="molecule type" value="Genomic_DNA"/>
</dbReference>
<dbReference type="InterPro" id="IPR050314">
    <property type="entry name" value="Glycosyl_Hydrlase_18"/>
</dbReference>
<dbReference type="PROSITE" id="PS01095">
    <property type="entry name" value="GH18_1"/>
    <property type="match status" value="1"/>
</dbReference>
<dbReference type="GO" id="GO:0004568">
    <property type="term" value="F:chitinase activity"/>
    <property type="evidence" value="ECO:0007669"/>
    <property type="project" value="TreeGrafter"/>
</dbReference>
<proteinExistence type="predicted"/>